<dbReference type="OrthoDB" id="5390798at2759"/>
<gene>
    <name evidence="2" type="ORF">L211DRAFT_20124</name>
</gene>
<evidence type="ECO:0000313" key="2">
    <source>
        <dbReference type="EMBL" id="RPB29494.1"/>
    </source>
</evidence>
<feature type="compositionally biased region" description="Basic residues" evidence="1">
    <location>
        <begin position="189"/>
        <end position="199"/>
    </location>
</feature>
<feature type="region of interest" description="Disordered" evidence="1">
    <location>
        <begin position="1"/>
        <end position="29"/>
    </location>
</feature>
<dbReference type="InParanoid" id="A0A3N4M2V8"/>
<accession>A0A3N4M2V8</accession>
<reference evidence="2 3" key="1">
    <citation type="journal article" date="2018" name="Nat. Ecol. Evol.">
        <title>Pezizomycetes genomes reveal the molecular basis of ectomycorrhizal truffle lifestyle.</title>
        <authorList>
            <person name="Murat C."/>
            <person name="Payen T."/>
            <person name="Noel B."/>
            <person name="Kuo A."/>
            <person name="Morin E."/>
            <person name="Chen J."/>
            <person name="Kohler A."/>
            <person name="Krizsan K."/>
            <person name="Balestrini R."/>
            <person name="Da Silva C."/>
            <person name="Montanini B."/>
            <person name="Hainaut M."/>
            <person name="Levati E."/>
            <person name="Barry K.W."/>
            <person name="Belfiori B."/>
            <person name="Cichocki N."/>
            <person name="Clum A."/>
            <person name="Dockter R.B."/>
            <person name="Fauchery L."/>
            <person name="Guy J."/>
            <person name="Iotti M."/>
            <person name="Le Tacon F."/>
            <person name="Lindquist E.A."/>
            <person name="Lipzen A."/>
            <person name="Malagnac F."/>
            <person name="Mello A."/>
            <person name="Molinier V."/>
            <person name="Miyauchi S."/>
            <person name="Poulain J."/>
            <person name="Riccioni C."/>
            <person name="Rubini A."/>
            <person name="Sitrit Y."/>
            <person name="Splivallo R."/>
            <person name="Traeger S."/>
            <person name="Wang M."/>
            <person name="Zifcakova L."/>
            <person name="Wipf D."/>
            <person name="Zambonelli A."/>
            <person name="Paolocci F."/>
            <person name="Nowrousian M."/>
            <person name="Ottonello S."/>
            <person name="Baldrian P."/>
            <person name="Spatafora J.W."/>
            <person name="Henrissat B."/>
            <person name="Nagy L.G."/>
            <person name="Aury J.M."/>
            <person name="Wincker P."/>
            <person name="Grigoriev I.V."/>
            <person name="Bonfante P."/>
            <person name="Martin F.M."/>
        </authorList>
    </citation>
    <scope>NUCLEOTIDE SEQUENCE [LARGE SCALE GENOMIC DNA]</scope>
    <source>
        <strain evidence="2 3">ATCC MYA-4762</strain>
    </source>
</reference>
<proteinExistence type="predicted"/>
<protein>
    <submittedName>
        <fullName evidence="2">Uncharacterized protein</fullName>
    </submittedName>
</protein>
<dbReference type="EMBL" id="ML121527">
    <property type="protein sequence ID" value="RPB29494.1"/>
    <property type="molecule type" value="Genomic_DNA"/>
</dbReference>
<keyword evidence="3" id="KW-1185">Reference proteome</keyword>
<name>A0A3N4M2V8_9PEZI</name>
<sequence length="223" mass="25192">MSGLGNFQPPSRPSSSSPRPLPRVTMANDKQPYFPHYHLPHESIPRIVLHSSKAFSLPQSTPLSSRSPSVASWCSFDSDYDDGLIIEEIDSDDDLDDSVEVIEGEYEDPPSDDDEFWDRWRNRKELNDSQNMIINGFEDLSTSVNSPNPITSAFLSPLFPPTLSAGYKRSFADSDTDEEETDKEDKHTTFGRRTRRRLTPKTPSSKPTQVIRGINPPESDMEE</sequence>
<dbReference type="Proteomes" id="UP000267821">
    <property type="component" value="Unassembled WGS sequence"/>
</dbReference>
<dbReference type="AlphaFoldDB" id="A0A3N4M2V8"/>
<organism evidence="2 3">
    <name type="scientific">Terfezia boudieri ATCC MYA-4762</name>
    <dbReference type="NCBI Taxonomy" id="1051890"/>
    <lineage>
        <taxon>Eukaryota</taxon>
        <taxon>Fungi</taxon>
        <taxon>Dikarya</taxon>
        <taxon>Ascomycota</taxon>
        <taxon>Pezizomycotina</taxon>
        <taxon>Pezizomycetes</taxon>
        <taxon>Pezizales</taxon>
        <taxon>Pezizaceae</taxon>
        <taxon>Terfezia</taxon>
    </lineage>
</organism>
<evidence type="ECO:0000256" key="1">
    <source>
        <dbReference type="SAM" id="MobiDB-lite"/>
    </source>
</evidence>
<evidence type="ECO:0000313" key="3">
    <source>
        <dbReference type="Proteomes" id="UP000267821"/>
    </source>
</evidence>
<feature type="region of interest" description="Disordered" evidence="1">
    <location>
        <begin position="165"/>
        <end position="223"/>
    </location>
</feature>